<evidence type="ECO:0000259" key="7">
    <source>
        <dbReference type="Pfam" id="PF25944"/>
    </source>
</evidence>
<dbReference type="Pfam" id="PF25876">
    <property type="entry name" value="HH_MFP_RND"/>
    <property type="match status" value="1"/>
</dbReference>
<evidence type="ECO:0000259" key="8">
    <source>
        <dbReference type="Pfam" id="PF25967"/>
    </source>
</evidence>
<dbReference type="RefSeq" id="WP_188417785.1">
    <property type="nucleotide sequence ID" value="NZ_BMDO01000008.1"/>
</dbReference>
<feature type="coiled-coil region" evidence="3">
    <location>
        <begin position="104"/>
        <end position="169"/>
    </location>
</feature>
<keyword evidence="4" id="KW-0732">Signal</keyword>
<feature type="chain" id="PRO_5037525681" evidence="4">
    <location>
        <begin position="27"/>
        <end position="379"/>
    </location>
</feature>
<dbReference type="InterPro" id="IPR006143">
    <property type="entry name" value="RND_pump_MFP"/>
</dbReference>
<feature type="domain" description="Multidrug resistance protein MdtA-like beta-barrel" evidence="7">
    <location>
        <begin position="208"/>
        <end position="286"/>
    </location>
</feature>
<evidence type="ECO:0000313" key="9">
    <source>
        <dbReference type="EMBL" id="GGI51671.1"/>
    </source>
</evidence>
<comment type="caution">
    <text evidence="9">The sequence shown here is derived from an EMBL/GenBank/DDBJ whole genome shotgun (WGS) entry which is preliminary data.</text>
</comment>
<evidence type="ECO:0000259" key="6">
    <source>
        <dbReference type="Pfam" id="PF25917"/>
    </source>
</evidence>
<evidence type="ECO:0000256" key="4">
    <source>
        <dbReference type="SAM" id="SignalP"/>
    </source>
</evidence>
<evidence type="ECO:0000256" key="1">
    <source>
        <dbReference type="ARBA" id="ARBA00004196"/>
    </source>
</evidence>
<reference evidence="9" key="2">
    <citation type="submission" date="2020-09" db="EMBL/GenBank/DDBJ databases">
        <authorList>
            <person name="Sun Q."/>
            <person name="Sedlacek I."/>
        </authorList>
    </citation>
    <scope>NUCLEOTIDE SEQUENCE</scope>
    <source>
        <strain evidence="9">CCM 8711</strain>
    </source>
</reference>
<dbReference type="InterPro" id="IPR058624">
    <property type="entry name" value="MdtA-like_HH"/>
</dbReference>
<dbReference type="InterPro" id="IPR058627">
    <property type="entry name" value="MdtA-like_C"/>
</dbReference>
<dbReference type="GO" id="GO:0046677">
    <property type="term" value="P:response to antibiotic"/>
    <property type="evidence" value="ECO:0007669"/>
    <property type="project" value="TreeGrafter"/>
</dbReference>
<dbReference type="SUPFAM" id="SSF111369">
    <property type="entry name" value="HlyD-like secretion proteins"/>
    <property type="match status" value="1"/>
</dbReference>
<feature type="domain" description="Multidrug resistance protein MdtA-like alpha-helical hairpin" evidence="5">
    <location>
        <begin position="104"/>
        <end position="173"/>
    </location>
</feature>
<name>A0A917JCP5_9SPHI</name>
<evidence type="ECO:0000259" key="5">
    <source>
        <dbReference type="Pfam" id="PF25876"/>
    </source>
</evidence>
<dbReference type="PANTHER" id="PTHR30158:SF23">
    <property type="entry name" value="MULTIDRUG RESISTANCE PROTEIN MEXA"/>
    <property type="match status" value="1"/>
</dbReference>
<dbReference type="InterPro" id="IPR058626">
    <property type="entry name" value="MdtA-like_b-barrel"/>
</dbReference>
<organism evidence="9 10">
    <name type="scientific">Mucilaginibacter galii</name>
    <dbReference type="NCBI Taxonomy" id="2005073"/>
    <lineage>
        <taxon>Bacteria</taxon>
        <taxon>Pseudomonadati</taxon>
        <taxon>Bacteroidota</taxon>
        <taxon>Sphingobacteriia</taxon>
        <taxon>Sphingobacteriales</taxon>
        <taxon>Sphingobacteriaceae</taxon>
        <taxon>Mucilaginibacter</taxon>
    </lineage>
</organism>
<feature type="signal peptide" evidence="4">
    <location>
        <begin position="1"/>
        <end position="26"/>
    </location>
</feature>
<dbReference type="EMBL" id="BMDO01000008">
    <property type="protein sequence ID" value="GGI51671.1"/>
    <property type="molecule type" value="Genomic_DNA"/>
</dbReference>
<comment type="similarity">
    <text evidence="2">Belongs to the membrane fusion protein (MFP) (TC 8.A.1) family.</text>
</comment>
<dbReference type="Pfam" id="PF25967">
    <property type="entry name" value="RND-MFP_C"/>
    <property type="match status" value="1"/>
</dbReference>
<dbReference type="GO" id="GO:0030313">
    <property type="term" value="C:cell envelope"/>
    <property type="evidence" value="ECO:0007669"/>
    <property type="project" value="UniProtKB-SubCell"/>
</dbReference>
<sequence length="379" mass="41880">MIKIKRVHSWLWVVAAALLVSSCSSNKSQNTTGQDTLELPVITIKTKDTTLQTAYVADIQAHKNVEVRSRLRGFLEKIYVDEGKPVSKGQILFKLNDEEYRVVLARAKAALSNAEADAVATRVEVNRVKMLVGKNVLAPSELDVAKSKLKADEATIAEARTNVQSAQNHIAYTIIRAPFDGIIDRIPLKGGSLIDEGALLTSISDISTIYAYFSFPENEYLQYQRSINKGLNDANNTVKLMLSDGTSYSHTGTIETIEGEIEQATGSIALRAKFPNPHKLLRHGASGKIYITTKLDDAVMIPQKSVFEVQDKSYVYTLGPDNKLHMQSFTPLTRFSQYYVVKDGLKAGDKILFEGAQSARDGMVIKPNMLKETPKLALK</sequence>
<dbReference type="GO" id="GO:0022857">
    <property type="term" value="F:transmembrane transporter activity"/>
    <property type="evidence" value="ECO:0007669"/>
    <property type="project" value="InterPro"/>
</dbReference>
<keyword evidence="3" id="KW-0175">Coiled coil</keyword>
<accession>A0A917JCP5</accession>
<evidence type="ECO:0000313" key="10">
    <source>
        <dbReference type="Proteomes" id="UP000662074"/>
    </source>
</evidence>
<evidence type="ECO:0000256" key="3">
    <source>
        <dbReference type="SAM" id="Coils"/>
    </source>
</evidence>
<feature type="domain" description="Multidrug resistance protein MdtA-like C-terminal permuted SH3" evidence="8">
    <location>
        <begin position="297"/>
        <end position="357"/>
    </location>
</feature>
<feature type="domain" description="Multidrug resistance protein MdtA-like barrel-sandwich hybrid" evidence="6">
    <location>
        <begin position="64"/>
        <end position="198"/>
    </location>
</feature>
<reference evidence="9" key="1">
    <citation type="journal article" date="2014" name="Int. J. Syst. Evol. Microbiol.">
        <title>Complete genome sequence of Corynebacterium casei LMG S-19264T (=DSM 44701T), isolated from a smear-ripened cheese.</title>
        <authorList>
            <consortium name="US DOE Joint Genome Institute (JGI-PGF)"/>
            <person name="Walter F."/>
            <person name="Albersmeier A."/>
            <person name="Kalinowski J."/>
            <person name="Ruckert C."/>
        </authorList>
    </citation>
    <scope>NUCLEOTIDE SEQUENCE</scope>
    <source>
        <strain evidence="9">CCM 8711</strain>
    </source>
</reference>
<keyword evidence="10" id="KW-1185">Reference proteome</keyword>
<dbReference type="AlphaFoldDB" id="A0A917JCP5"/>
<dbReference type="Gene3D" id="1.10.287.470">
    <property type="entry name" value="Helix hairpin bin"/>
    <property type="match status" value="1"/>
</dbReference>
<evidence type="ECO:0000256" key="2">
    <source>
        <dbReference type="ARBA" id="ARBA00009477"/>
    </source>
</evidence>
<dbReference type="Pfam" id="PF25917">
    <property type="entry name" value="BSH_RND"/>
    <property type="match status" value="1"/>
</dbReference>
<dbReference type="PANTHER" id="PTHR30158">
    <property type="entry name" value="ACRA/E-RELATED COMPONENT OF DRUG EFFLUX TRANSPORTER"/>
    <property type="match status" value="1"/>
</dbReference>
<comment type="subcellular location">
    <subcellularLocation>
        <location evidence="1">Cell envelope</location>
    </subcellularLocation>
</comment>
<dbReference type="Gene3D" id="2.40.30.170">
    <property type="match status" value="1"/>
</dbReference>
<gene>
    <name evidence="9" type="ORF">GCM10011425_28830</name>
</gene>
<dbReference type="PROSITE" id="PS51257">
    <property type="entry name" value="PROKAR_LIPOPROTEIN"/>
    <property type="match status" value="1"/>
</dbReference>
<dbReference type="Gene3D" id="2.40.420.20">
    <property type="match status" value="1"/>
</dbReference>
<dbReference type="NCBIfam" id="TIGR01730">
    <property type="entry name" value="RND_mfp"/>
    <property type="match status" value="1"/>
</dbReference>
<proteinExistence type="inferred from homology"/>
<dbReference type="GO" id="GO:0005886">
    <property type="term" value="C:plasma membrane"/>
    <property type="evidence" value="ECO:0007669"/>
    <property type="project" value="TreeGrafter"/>
</dbReference>
<dbReference type="Gene3D" id="2.40.50.100">
    <property type="match status" value="1"/>
</dbReference>
<protein>
    <submittedName>
        <fullName evidence="9">Hemolysin D</fullName>
    </submittedName>
</protein>
<dbReference type="Proteomes" id="UP000662074">
    <property type="component" value="Unassembled WGS sequence"/>
</dbReference>
<dbReference type="InterPro" id="IPR058625">
    <property type="entry name" value="MdtA-like_BSH"/>
</dbReference>
<dbReference type="Pfam" id="PF25944">
    <property type="entry name" value="Beta-barrel_RND"/>
    <property type="match status" value="1"/>
</dbReference>